<keyword evidence="5" id="KW-0813">Transport</keyword>
<accession>A0A835P931</accession>
<comment type="similarity">
    <text evidence="3">Belongs to the ATG2 family.</text>
</comment>
<evidence type="ECO:0000256" key="10">
    <source>
        <dbReference type="ARBA" id="ARBA00024479"/>
    </source>
</evidence>
<dbReference type="PANTHER" id="PTHR13190">
    <property type="entry name" value="AUTOPHAGY-RELATED 2, ISOFORM A"/>
    <property type="match status" value="1"/>
</dbReference>
<keyword evidence="14" id="KW-1185">Reference proteome</keyword>
<evidence type="ECO:0000313" key="13">
    <source>
        <dbReference type="EMBL" id="KAG0447467.1"/>
    </source>
</evidence>
<evidence type="ECO:0000256" key="1">
    <source>
        <dbReference type="ARBA" id="ARBA00004406"/>
    </source>
</evidence>
<keyword evidence="8" id="KW-0445">Lipid transport</keyword>
<evidence type="ECO:0000256" key="12">
    <source>
        <dbReference type="SAM" id="MobiDB-lite"/>
    </source>
</evidence>
<dbReference type="PANTHER" id="PTHR13190:SF1">
    <property type="entry name" value="AUTOPHAGY-RELATED 2, ISOFORM A"/>
    <property type="match status" value="1"/>
</dbReference>
<sequence>MPNTDNRSHALDSSESNYSTSSLLSGSTAVILTGRSSGFSGRLNLAIPWKNGSLDFLKVDANVFLDPIELRLQPSTIEWIVVVWESLISAGTAASSGVRFNAKEFSHSSSSFYNNSNVSSSSIHGADAMKPSSSKVLEKLHSGICEEKFLNDTFTRTHVIQDWVSLAFKEHQKELEQDYGKSIDQFFECFDGLRSSESNSGNSGLWNWTYSVFSAINVASNLASGSCHVLKEQQLVETCLRATVAGFSLILNFVDKEENLSDQLAGSDKNKDEFCQLGCASSQISNLQESLNEQSFLSYMSCFSSLNVDQSALSEPNPTGLKIHHLEAKCLDVEIDYQADSDGSSVLSTSFSVHLPPCNMWFHFHLAVSLLNLFDEVENYFARSRSSKNRDLPFDYSSSERKFTSTNDMLNDNSSGKIIPSRENVQGDIIFSHTRITICFPLHGWSDFTYLYPIGNFLILEHSPLLLVEEVLKFSPTPSKHPNASGNSCIPAFSIHFVVGTFDIYMTDRISKDADMIPSLPLYMKEVSVVKVASVTNRIGGPYSGVRIVWQKGPVTGPWMASRIWGLASAHNHRSTNKINAKDCEFSSVTAVKDLGEINSDVYKELLLSSSFLLNSVQKELEGSWNSFKLTVENFEIILPSDNKTLQGDQNHGEPSSGCTANETSFFLDLVDASLSYEPHKIHPSGNNEFNSIGYDDTFEFNDDSHISFDTCHDTTHGLLRLISQLQQLFAPDIEDALAHLQSRWNNVQQSYTPNGSNDVLDNSVDSIDLGAGKKLPGNDGNSIGLLDEIMENAFHIGEEPNYSLNAFWMDSIDCGRSARNREVENSCSDSNSALDITKKISRMEQCFPEIIESYCLSELMAPSIITKGSISTDKDPRSIFDIPPHADVEYGNGGWYKDGDLMLVEDHIPNHNYPDSDEHHREHSSMPVDFDSFDHCSYKVIGPYNNKDHPRESYAKALKLDLETKCDVKPLVVRIDYIPRHLDLAALKSGNYIELLNLVPWKGIDLDLKHVCAIGVYGWGSVCETVIGQWLEDISHNQVHKLLKGLAPIRSFVSVASGTHKLITLPVKSYRRDKKLLKGIQRGAIAFVKSISLEAVGLGMHLAAGAHEMLLQTEYVLANIPLDNEKGRTKKITNTNQPGDAQEGIWQAYESLADGLSRTASAMFGAPIKEYQRGAGAGLALATAIRGAPAAAIAPVTASARAVHCALVGMRNRGGVLEGICMWHGNCVNYNVMKSLKLMFMDEHRVTLRASIKVMEALRQIRIIKLGLSSSFNHLLQLLSQTGGTKINPGGCISNSKLYITVHIQTFIFC</sequence>
<evidence type="ECO:0000256" key="8">
    <source>
        <dbReference type="ARBA" id="ARBA00023055"/>
    </source>
</evidence>
<evidence type="ECO:0000256" key="11">
    <source>
        <dbReference type="ARBA" id="ARBA00024615"/>
    </source>
</evidence>
<dbReference type="GO" id="GO:0043495">
    <property type="term" value="F:protein-membrane adaptor activity"/>
    <property type="evidence" value="ECO:0007669"/>
    <property type="project" value="TreeGrafter"/>
</dbReference>
<evidence type="ECO:0000256" key="5">
    <source>
        <dbReference type="ARBA" id="ARBA00022448"/>
    </source>
</evidence>
<dbReference type="Proteomes" id="UP000636800">
    <property type="component" value="Unassembled WGS sequence"/>
</dbReference>
<feature type="region of interest" description="Disordered" evidence="12">
    <location>
        <begin position="1"/>
        <end position="21"/>
    </location>
</feature>
<evidence type="ECO:0000256" key="7">
    <source>
        <dbReference type="ARBA" id="ARBA00023006"/>
    </source>
</evidence>
<organism evidence="13 14">
    <name type="scientific">Vanilla planifolia</name>
    <name type="common">Vanilla</name>
    <dbReference type="NCBI Taxonomy" id="51239"/>
    <lineage>
        <taxon>Eukaryota</taxon>
        <taxon>Viridiplantae</taxon>
        <taxon>Streptophyta</taxon>
        <taxon>Embryophyta</taxon>
        <taxon>Tracheophyta</taxon>
        <taxon>Spermatophyta</taxon>
        <taxon>Magnoliopsida</taxon>
        <taxon>Liliopsida</taxon>
        <taxon>Asparagales</taxon>
        <taxon>Orchidaceae</taxon>
        <taxon>Vanilloideae</taxon>
        <taxon>Vanilleae</taxon>
        <taxon>Vanilla</taxon>
    </lineage>
</organism>
<comment type="caution">
    <text evidence="13">The sequence shown here is derived from an EMBL/GenBank/DDBJ whole genome shotgun (WGS) entry which is preliminary data.</text>
</comment>
<dbReference type="GO" id="GO:0032266">
    <property type="term" value="F:phosphatidylinositol-3-phosphate binding"/>
    <property type="evidence" value="ECO:0007669"/>
    <property type="project" value="TreeGrafter"/>
</dbReference>
<comment type="catalytic activity">
    <reaction evidence="10">
        <text>a 1,2-diacyl-sn-glycero-3-phospho-L-serine(in) = a 1,2-diacyl-sn-glycero-3-phospho-L-serine(out)</text>
        <dbReference type="Rhea" id="RHEA:38663"/>
        <dbReference type="ChEBI" id="CHEBI:57262"/>
    </reaction>
</comment>
<evidence type="ECO:0000256" key="3">
    <source>
        <dbReference type="ARBA" id="ARBA00009714"/>
    </source>
</evidence>
<dbReference type="OrthoDB" id="446113at2759"/>
<feature type="compositionally biased region" description="Basic and acidic residues" evidence="12">
    <location>
        <begin position="1"/>
        <end position="12"/>
    </location>
</feature>
<keyword evidence="7" id="KW-0072">Autophagy</keyword>
<dbReference type="EMBL" id="JADCNL010000465">
    <property type="protein sequence ID" value="KAG0447467.1"/>
    <property type="molecule type" value="Genomic_DNA"/>
</dbReference>
<keyword evidence="9" id="KW-0472">Membrane</keyword>
<dbReference type="GO" id="GO:0034727">
    <property type="term" value="P:piecemeal microautophagy of the nucleus"/>
    <property type="evidence" value="ECO:0007669"/>
    <property type="project" value="TreeGrafter"/>
</dbReference>
<dbReference type="Pfam" id="PF13329">
    <property type="entry name" value="ATG2_CAD"/>
    <property type="match status" value="1"/>
</dbReference>
<reference evidence="13 14" key="1">
    <citation type="journal article" date="2020" name="Nat. Food">
        <title>A phased Vanilla planifolia genome enables genetic improvement of flavour and production.</title>
        <authorList>
            <person name="Hasing T."/>
            <person name="Tang H."/>
            <person name="Brym M."/>
            <person name="Khazi F."/>
            <person name="Huang T."/>
            <person name="Chambers A.H."/>
        </authorList>
    </citation>
    <scope>NUCLEOTIDE SEQUENCE [LARGE SCALE GENOMIC DNA]</scope>
    <source>
        <tissue evidence="13">Leaf</tissue>
    </source>
</reference>
<evidence type="ECO:0000313" key="14">
    <source>
        <dbReference type="Proteomes" id="UP000636800"/>
    </source>
</evidence>
<evidence type="ECO:0000256" key="9">
    <source>
        <dbReference type="ARBA" id="ARBA00023136"/>
    </source>
</evidence>
<dbReference type="GO" id="GO:0061709">
    <property type="term" value="P:reticulophagy"/>
    <property type="evidence" value="ECO:0007669"/>
    <property type="project" value="TreeGrafter"/>
</dbReference>
<evidence type="ECO:0000256" key="4">
    <source>
        <dbReference type="ARBA" id="ARBA00018070"/>
    </source>
</evidence>
<dbReference type="GO" id="GO:0000045">
    <property type="term" value="P:autophagosome assembly"/>
    <property type="evidence" value="ECO:0007669"/>
    <property type="project" value="TreeGrafter"/>
</dbReference>
<comment type="subcellular location">
    <subcellularLocation>
        <location evidence="1">Endoplasmic reticulum membrane</location>
        <topology evidence="1">Peripheral membrane protein</topology>
    </subcellularLocation>
    <subcellularLocation>
        <location evidence="2">Preautophagosomal structure membrane</location>
        <topology evidence="2">Peripheral membrane protein</topology>
    </subcellularLocation>
</comment>
<keyword evidence="6" id="KW-0256">Endoplasmic reticulum</keyword>
<dbReference type="GO" id="GO:0005789">
    <property type="term" value="C:endoplasmic reticulum membrane"/>
    <property type="evidence" value="ECO:0007669"/>
    <property type="project" value="UniProtKB-SubCell"/>
</dbReference>
<name>A0A835P931_VANPL</name>
<dbReference type="GO" id="GO:0061723">
    <property type="term" value="P:glycophagy"/>
    <property type="evidence" value="ECO:0007669"/>
    <property type="project" value="TreeGrafter"/>
</dbReference>
<protein>
    <recommendedName>
        <fullName evidence="4">Autophagy-related protein 2</fullName>
    </recommendedName>
</protein>
<dbReference type="GO" id="GO:0000422">
    <property type="term" value="P:autophagy of mitochondrion"/>
    <property type="evidence" value="ECO:0007669"/>
    <property type="project" value="TreeGrafter"/>
</dbReference>
<evidence type="ECO:0000256" key="2">
    <source>
        <dbReference type="ARBA" id="ARBA00004623"/>
    </source>
</evidence>
<comment type="catalytic activity">
    <reaction evidence="11">
        <text>a 1,2-diacyl-sn-glycero-3-phosphoethanolamine(in) = a 1,2-diacyl-sn-glycero-3-phosphoethanolamine(out)</text>
        <dbReference type="Rhea" id="RHEA:38895"/>
        <dbReference type="ChEBI" id="CHEBI:64612"/>
    </reaction>
</comment>
<dbReference type="GO" id="GO:0006869">
    <property type="term" value="P:lipid transport"/>
    <property type="evidence" value="ECO:0007669"/>
    <property type="project" value="UniProtKB-KW"/>
</dbReference>
<gene>
    <name evidence="13" type="ORF">HPP92_028321</name>
</gene>
<evidence type="ECO:0000256" key="6">
    <source>
        <dbReference type="ARBA" id="ARBA00022824"/>
    </source>
</evidence>
<dbReference type="GO" id="GO:0061908">
    <property type="term" value="C:phagophore"/>
    <property type="evidence" value="ECO:0007669"/>
    <property type="project" value="TreeGrafter"/>
</dbReference>
<dbReference type="InterPro" id="IPR026849">
    <property type="entry name" value="ATG2"/>
</dbReference>
<dbReference type="GO" id="GO:0034045">
    <property type="term" value="C:phagophore assembly site membrane"/>
    <property type="evidence" value="ECO:0007669"/>
    <property type="project" value="UniProtKB-SubCell"/>
</dbReference>
<proteinExistence type="inferred from homology"/>